<dbReference type="PANTHER" id="PTHR30154">
    <property type="entry name" value="LEUCINE-RESPONSIVE REGULATORY PROTEIN"/>
    <property type="match status" value="1"/>
</dbReference>
<dbReference type="InterPro" id="IPR000485">
    <property type="entry name" value="AsnC-type_HTH_dom"/>
</dbReference>
<proteinExistence type="predicted"/>
<dbReference type="InterPro" id="IPR019888">
    <property type="entry name" value="Tscrpt_reg_AsnC-like"/>
</dbReference>
<keyword evidence="6" id="KW-1185">Reference proteome</keyword>
<feature type="domain" description="HTH asnC-type" evidence="4">
    <location>
        <begin position="4"/>
        <end position="65"/>
    </location>
</feature>
<dbReference type="Pfam" id="PF01037">
    <property type="entry name" value="AsnC_trans_reg"/>
    <property type="match status" value="1"/>
</dbReference>
<dbReference type="InterPro" id="IPR036388">
    <property type="entry name" value="WH-like_DNA-bd_sf"/>
</dbReference>
<accession>A0ABN6Y801</accession>
<keyword evidence="3" id="KW-0804">Transcription</keyword>
<protein>
    <submittedName>
        <fullName evidence="5">AsnC family transcriptional regulator</fullName>
    </submittedName>
</protein>
<dbReference type="EMBL" id="AP027734">
    <property type="protein sequence ID" value="BDZ53472.1"/>
    <property type="molecule type" value="Genomic_DNA"/>
</dbReference>
<dbReference type="RefSeq" id="WP_234661466.1">
    <property type="nucleotide sequence ID" value="NZ_AP027734.1"/>
</dbReference>
<evidence type="ECO:0000259" key="4">
    <source>
        <dbReference type="PROSITE" id="PS50956"/>
    </source>
</evidence>
<dbReference type="Pfam" id="PF13404">
    <property type="entry name" value="HTH_AsnC-type"/>
    <property type="match status" value="1"/>
</dbReference>
<dbReference type="InterPro" id="IPR019887">
    <property type="entry name" value="Tscrpt_reg_AsnC/Lrp_C"/>
</dbReference>
<evidence type="ECO:0000256" key="1">
    <source>
        <dbReference type="ARBA" id="ARBA00023015"/>
    </source>
</evidence>
<keyword evidence="2" id="KW-0238">DNA-binding</keyword>
<keyword evidence="1" id="KW-0805">Transcription regulation</keyword>
<evidence type="ECO:0000256" key="2">
    <source>
        <dbReference type="ARBA" id="ARBA00023125"/>
    </source>
</evidence>
<dbReference type="PROSITE" id="PS50956">
    <property type="entry name" value="HTH_ASNC_2"/>
    <property type="match status" value="1"/>
</dbReference>
<dbReference type="SUPFAM" id="SSF54909">
    <property type="entry name" value="Dimeric alpha+beta barrel"/>
    <property type="match status" value="1"/>
</dbReference>
<dbReference type="Gene3D" id="3.30.70.920">
    <property type="match status" value="1"/>
</dbReference>
<dbReference type="SUPFAM" id="SSF46785">
    <property type="entry name" value="Winged helix' DNA-binding domain"/>
    <property type="match status" value="1"/>
</dbReference>
<gene>
    <name evidence="5" type="ORF">GCM10025870_05450</name>
</gene>
<dbReference type="PANTHER" id="PTHR30154:SF34">
    <property type="entry name" value="TRANSCRIPTIONAL REGULATOR AZLB"/>
    <property type="match status" value="1"/>
</dbReference>
<name>A0ABN6Y801_9MICO</name>
<evidence type="ECO:0000313" key="6">
    <source>
        <dbReference type="Proteomes" id="UP001321477"/>
    </source>
</evidence>
<dbReference type="SMART" id="SM00344">
    <property type="entry name" value="HTH_ASNC"/>
    <property type="match status" value="1"/>
</dbReference>
<evidence type="ECO:0000256" key="3">
    <source>
        <dbReference type="ARBA" id="ARBA00023163"/>
    </source>
</evidence>
<dbReference type="PRINTS" id="PR00033">
    <property type="entry name" value="HTHASNC"/>
</dbReference>
<dbReference type="InterPro" id="IPR036390">
    <property type="entry name" value="WH_DNA-bd_sf"/>
</dbReference>
<evidence type="ECO:0000313" key="5">
    <source>
        <dbReference type="EMBL" id="BDZ53472.1"/>
    </source>
</evidence>
<dbReference type="Proteomes" id="UP001321477">
    <property type="component" value="Chromosome"/>
</dbReference>
<dbReference type="Gene3D" id="1.10.10.10">
    <property type="entry name" value="Winged helix-like DNA-binding domain superfamily/Winged helix DNA-binding domain"/>
    <property type="match status" value="1"/>
</dbReference>
<reference evidence="6" key="1">
    <citation type="journal article" date="2019" name="Int. J. Syst. Evol. Microbiol.">
        <title>The Global Catalogue of Microorganisms (GCM) 10K type strain sequencing project: providing services to taxonomists for standard genome sequencing and annotation.</title>
        <authorList>
            <consortium name="The Broad Institute Genomics Platform"/>
            <consortium name="The Broad Institute Genome Sequencing Center for Infectious Disease"/>
            <person name="Wu L."/>
            <person name="Ma J."/>
        </authorList>
    </citation>
    <scope>NUCLEOTIDE SEQUENCE [LARGE SCALE GENOMIC DNA]</scope>
    <source>
        <strain evidence="6">NBRC 109019</strain>
    </source>
</reference>
<dbReference type="InterPro" id="IPR011008">
    <property type="entry name" value="Dimeric_a/b-barrel"/>
</dbReference>
<sequence length="154" mass="16786">MTGYDHVDRALLSALAADPRATVVALAERLRMSRNTVQARMARLEASGAFLSFERSIDPSPLGYPLEAFVAVHARQKVLSEVVVALAAIPEVIQAHGLSGQIDLLVRVVCRDAHDLFRIDEEILAIEGVERTETSLAMGELIPYRLGPLLDRSG</sequence>
<organism evidence="5 6">
    <name type="scientific">Agromyces marinus</name>
    <dbReference type="NCBI Taxonomy" id="1389020"/>
    <lineage>
        <taxon>Bacteria</taxon>
        <taxon>Bacillati</taxon>
        <taxon>Actinomycetota</taxon>
        <taxon>Actinomycetes</taxon>
        <taxon>Micrococcales</taxon>
        <taxon>Microbacteriaceae</taxon>
        <taxon>Agromyces</taxon>
    </lineage>
</organism>